<evidence type="ECO:0000313" key="1">
    <source>
        <dbReference type="EMBL" id="SVD34469.1"/>
    </source>
</evidence>
<evidence type="ECO:0008006" key="2">
    <source>
        <dbReference type="Google" id="ProtNLM"/>
    </source>
</evidence>
<dbReference type="EMBL" id="UINC01144760">
    <property type="protein sequence ID" value="SVD34469.1"/>
    <property type="molecule type" value="Genomic_DNA"/>
</dbReference>
<organism evidence="1">
    <name type="scientific">marine metagenome</name>
    <dbReference type="NCBI Taxonomy" id="408172"/>
    <lineage>
        <taxon>unclassified sequences</taxon>
        <taxon>metagenomes</taxon>
        <taxon>ecological metagenomes</taxon>
    </lineage>
</organism>
<proteinExistence type="predicted"/>
<sequence>GGLYGYTGPQNNNAAMVATGMFCRQLDLVPPTDPRMPESAQVLKMRHINVKNPAYYYVYYGTLALYQHQGPIWQDWNERLKETLPLLQKKTGSEAGSWDKGAGHAASGGRVVSTTLATLSLEVYYRLLPMYGFRNKDAAPPPLKLKGN</sequence>
<gene>
    <name evidence="1" type="ORF">METZ01_LOCUS387323</name>
</gene>
<name>A0A382UJL1_9ZZZZ</name>
<accession>A0A382UJL1</accession>
<feature type="non-terminal residue" evidence="1">
    <location>
        <position position="1"/>
    </location>
</feature>
<reference evidence="1" key="1">
    <citation type="submission" date="2018-05" db="EMBL/GenBank/DDBJ databases">
        <authorList>
            <person name="Lanie J.A."/>
            <person name="Ng W.-L."/>
            <person name="Kazmierczak K.M."/>
            <person name="Andrzejewski T.M."/>
            <person name="Davidsen T.M."/>
            <person name="Wayne K.J."/>
            <person name="Tettelin H."/>
            <person name="Glass J.I."/>
            <person name="Rusch D."/>
            <person name="Podicherti R."/>
            <person name="Tsui H.-C.T."/>
            <person name="Winkler M.E."/>
        </authorList>
    </citation>
    <scope>NUCLEOTIDE SEQUENCE</scope>
</reference>
<dbReference type="AlphaFoldDB" id="A0A382UJL1"/>
<protein>
    <recommendedName>
        <fullName evidence="2">Squalene cyclase C-terminal domain-containing protein</fullName>
    </recommendedName>
</protein>